<evidence type="ECO:0000256" key="4">
    <source>
        <dbReference type="PIRSR" id="PIRSR602081-1"/>
    </source>
</evidence>
<accession>A0A8H5H0K4</accession>
<dbReference type="InterPro" id="IPR006050">
    <property type="entry name" value="DNA_photolyase_N"/>
</dbReference>
<comment type="cofactor">
    <cofactor evidence="4">
        <name>FAD</name>
        <dbReference type="ChEBI" id="CHEBI:57692"/>
    </cofactor>
    <text evidence="4">Binds 1 FAD per subunit.</text>
</comment>
<dbReference type="InterPro" id="IPR036134">
    <property type="entry name" value="Crypto/Photolyase_FAD-like_sf"/>
</dbReference>
<dbReference type="Gene3D" id="1.10.579.10">
    <property type="entry name" value="DNA Cyclobutane Dipyrimidine Photolyase, subunit A, domain 3"/>
    <property type="match status" value="1"/>
</dbReference>
<feature type="region of interest" description="Disordered" evidence="5">
    <location>
        <begin position="397"/>
        <end position="421"/>
    </location>
</feature>
<keyword evidence="2 4" id="KW-0285">Flavoprotein</keyword>
<organism evidence="7 8">
    <name type="scientific">Tricholomella constricta</name>
    <dbReference type="NCBI Taxonomy" id="117010"/>
    <lineage>
        <taxon>Eukaryota</taxon>
        <taxon>Fungi</taxon>
        <taxon>Dikarya</taxon>
        <taxon>Basidiomycota</taxon>
        <taxon>Agaricomycotina</taxon>
        <taxon>Agaricomycetes</taxon>
        <taxon>Agaricomycetidae</taxon>
        <taxon>Agaricales</taxon>
        <taxon>Tricholomatineae</taxon>
        <taxon>Lyophyllaceae</taxon>
        <taxon>Tricholomella</taxon>
    </lineage>
</organism>
<evidence type="ECO:0000256" key="1">
    <source>
        <dbReference type="ARBA" id="ARBA00005862"/>
    </source>
</evidence>
<dbReference type="GO" id="GO:0003684">
    <property type="term" value="F:damaged DNA binding"/>
    <property type="evidence" value="ECO:0007669"/>
    <property type="project" value="TreeGrafter"/>
</dbReference>
<dbReference type="PANTHER" id="PTHR11455:SF22">
    <property type="entry name" value="CRYPTOCHROME DASH"/>
    <property type="match status" value="1"/>
</dbReference>
<dbReference type="Pfam" id="PF00875">
    <property type="entry name" value="DNA_photolyase"/>
    <property type="match status" value="1"/>
</dbReference>
<dbReference type="SUPFAM" id="SSF52425">
    <property type="entry name" value="Cryptochrome/photolyase, N-terminal domain"/>
    <property type="match status" value="1"/>
</dbReference>
<feature type="compositionally biased region" description="Pro residues" evidence="5">
    <location>
        <begin position="194"/>
        <end position="216"/>
    </location>
</feature>
<evidence type="ECO:0000256" key="2">
    <source>
        <dbReference type="ARBA" id="ARBA00022630"/>
    </source>
</evidence>
<dbReference type="PANTHER" id="PTHR11455">
    <property type="entry name" value="CRYPTOCHROME"/>
    <property type="match status" value="1"/>
</dbReference>
<dbReference type="Gene3D" id="1.25.40.80">
    <property type="match status" value="1"/>
</dbReference>
<feature type="binding site" evidence="4">
    <location>
        <position position="274"/>
    </location>
    <ligand>
        <name>FAD</name>
        <dbReference type="ChEBI" id="CHEBI:57692"/>
    </ligand>
</feature>
<feature type="binding site" evidence="4">
    <location>
        <position position="324"/>
    </location>
    <ligand>
        <name>FAD</name>
        <dbReference type="ChEBI" id="CHEBI:57692"/>
    </ligand>
</feature>
<dbReference type="Proteomes" id="UP000565441">
    <property type="component" value="Unassembled WGS sequence"/>
</dbReference>
<dbReference type="SUPFAM" id="SSF48173">
    <property type="entry name" value="Cryptochrome/photolyase FAD-binding domain"/>
    <property type="match status" value="1"/>
</dbReference>
<comment type="similarity">
    <text evidence="1">Belongs to the DNA photolyase class-1 family.</text>
</comment>
<dbReference type="InterPro" id="IPR036155">
    <property type="entry name" value="Crypto/Photolyase_N_sf"/>
</dbReference>
<dbReference type="GO" id="GO:0071949">
    <property type="term" value="F:FAD binding"/>
    <property type="evidence" value="ECO:0007669"/>
    <property type="project" value="TreeGrafter"/>
</dbReference>
<reference evidence="7 8" key="1">
    <citation type="journal article" date="2020" name="ISME J.">
        <title>Uncovering the hidden diversity of litter-decomposition mechanisms in mushroom-forming fungi.</title>
        <authorList>
            <person name="Floudas D."/>
            <person name="Bentzer J."/>
            <person name="Ahren D."/>
            <person name="Johansson T."/>
            <person name="Persson P."/>
            <person name="Tunlid A."/>
        </authorList>
    </citation>
    <scope>NUCLEOTIDE SEQUENCE [LARGE SCALE GENOMIC DNA]</scope>
    <source>
        <strain evidence="7 8">CBS 661.87</strain>
    </source>
</reference>
<dbReference type="InterPro" id="IPR002081">
    <property type="entry name" value="Cryptochrome/DNA_photolyase_1"/>
</dbReference>
<feature type="binding site" evidence="4">
    <location>
        <begin position="287"/>
        <end position="291"/>
    </location>
    <ligand>
        <name>FAD</name>
        <dbReference type="ChEBI" id="CHEBI:57692"/>
    </ligand>
</feature>
<sequence>MYLVYLLRCDLRLSDNPVFHALQNHPRYTHVLPLDIFPPSQIEVSGLVQPGVDAKSPFPEARSRIGKFWRCGPHRAKFLAEGLWDLKSELEALGSGLMMRVGHVDQVGRGLLQGGDEDFGKKVAGVWMTMDWASGELEQMRDVRAIVDKAGKGNVEWKVWDGEEILISTRAANLPDTFTSFRKRLEPLRHSVRPPLPRPASLPPLPPSTPPQPHPFKLPDSLDKLIDRPLAASDLASTIPPPIGAKLAHLFTGGETQAHMRVKHFLSSGAMSTYKDTRNGLLGADFSTKLSGFLSHGFITACQIHAWMSEMPRPTKCRANGAHWTNLLGTARGEQGHRRRSIRAAMAGLHEAMHAESFISARAEFRRFQSGTTGTGLIDASMREVYLTGYTSNCARQNAHPSSQNGSGSTGACAQSGTSPC</sequence>
<dbReference type="InterPro" id="IPR014729">
    <property type="entry name" value="Rossmann-like_a/b/a_fold"/>
</dbReference>
<dbReference type="OrthoDB" id="435881at2759"/>
<evidence type="ECO:0000256" key="3">
    <source>
        <dbReference type="ARBA" id="ARBA00022827"/>
    </source>
</evidence>
<dbReference type="Pfam" id="PF03441">
    <property type="entry name" value="FAD_binding_7"/>
    <property type="match status" value="1"/>
</dbReference>
<dbReference type="EMBL" id="JAACJP010000035">
    <property type="protein sequence ID" value="KAF5374629.1"/>
    <property type="molecule type" value="Genomic_DNA"/>
</dbReference>
<dbReference type="AlphaFoldDB" id="A0A8H5H0K4"/>
<feature type="domain" description="Photolyase/cryptochrome alpha/beta" evidence="6">
    <location>
        <begin position="1"/>
        <end position="165"/>
    </location>
</feature>
<dbReference type="GO" id="GO:0003904">
    <property type="term" value="F:deoxyribodipyrimidine photo-lyase activity"/>
    <property type="evidence" value="ECO:0007669"/>
    <property type="project" value="TreeGrafter"/>
</dbReference>
<dbReference type="Gene3D" id="3.40.50.620">
    <property type="entry name" value="HUPs"/>
    <property type="match status" value="1"/>
</dbReference>
<dbReference type="PROSITE" id="PS51645">
    <property type="entry name" value="PHR_CRY_ALPHA_BETA"/>
    <property type="match status" value="1"/>
</dbReference>
<keyword evidence="3 4" id="KW-0274">FAD</keyword>
<proteinExistence type="inferred from homology"/>
<name>A0A8H5H0K4_9AGAR</name>
<dbReference type="InterPro" id="IPR005101">
    <property type="entry name" value="Cryptochr/Photolyase_FAD-bd"/>
</dbReference>
<dbReference type="GO" id="GO:0000719">
    <property type="term" value="P:photoreactive repair"/>
    <property type="evidence" value="ECO:0007669"/>
    <property type="project" value="TreeGrafter"/>
</dbReference>
<evidence type="ECO:0000313" key="8">
    <source>
        <dbReference type="Proteomes" id="UP000565441"/>
    </source>
</evidence>
<evidence type="ECO:0000313" key="7">
    <source>
        <dbReference type="EMBL" id="KAF5374629.1"/>
    </source>
</evidence>
<evidence type="ECO:0000259" key="6">
    <source>
        <dbReference type="PROSITE" id="PS51645"/>
    </source>
</evidence>
<feature type="region of interest" description="Disordered" evidence="5">
    <location>
        <begin position="189"/>
        <end position="216"/>
    </location>
</feature>
<comment type="caution">
    <text evidence="7">The sequence shown here is derived from an EMBL/GenBank/DDBJ whole genome shotgun (WGS) entry which is preliminary data.</text>
</comment>
<gene>
    <name evidence="7" type="ORF">D9615_008919</name>
</gene>
<evidence type="ECO:0000256" key="5">
    <source>
        <dbReference type="SAM" id="MobiDB-lite"/>
    </source>
</evidence>
<keyword evidence="8" id="KW-1185">Reference proteome</keyword>
<protein>
    <recommendedName>
        <fullName evidence="6">Photolyase/cryptochrome alpha/beta domain-containing protein</fullName>
    </recommendedName>
</protein>